<feature type="transmembrane region" description="Helical" evidence="8">
    <location>
        <begin position="123"/>
        <end position="143"/>
    </location>
</feature>
<feature type="transmembrane region" description="Helical" evidence="8">
    <location>
        <begin position="295"/>
        <end position="314"/>
    </location>
</feature>
<dbReference type="InterPro" id="IPR038770">
    <property type="entry name" value="Na+/solute_symporter_sf"/>
</dbReference>
<sequence>MTGVLAGFVTIGSVIGLGALIAHLRLIDEQGQVLLSRVAFFVANPALMITVLGGTPVTQLFSANLVASISSVVTVSVIYVLAARLVFRRTPSEVVIGTFSAAYVNAGNLGLPIAAYVLGDVSLIAPMLLTQLLVLQPAGLAVLDLTSRAASGTAAESARARVLRLVTQPFRNPLMISSLLGLVISVTGFRLPRLVADPLHLVGGMAVPMMLIAYGVSLRLGPRPGRGEPPVQVGLAVGLKLVVQPLIAWAVGALLLDLSRPALLAVTVVAALPTAQNVFTFAVRYRHGTLLARDAIFFSTVLSVPVLVIIAALLG</sequence>
<dbReference type="PANTHER" id="PTHR36838:SF1">
    <property type="entry name" value="SLR1864 PROTEIN"/>
    <property type="match status" value="1"/>
</dbReference>
<reference evidence="9 10" key="1">
    <citation type="submission" date="2020-07" db="EMBL/GenBank/DDBJ databases">
        <title>Sequencing the genomes of 1000 actinobacteria strains.</title>
        <authorList>
            <person name="Klenk H.-P."/>
        </authorList>
    </citation>
    <scope>NUCLEOTIDE SEQUENCE [LARGE SCALE GENOMIC DNA]</scope>
    <source>
        <strain evidence="9 10">DSM 100723</strain>
    </source>
</reference>
<gene>
    <name evidence="9" type="ORF">FHX74_003036</name>
</gene>
<keyword evidence="10" id="KW-1185">Reference proteome</keyword>
<evidence type="ECO:0000256" key="4">
    <source>
        <dbReference type="ARBA" id="ARBA00022475"/>
    </source>
</evidence>
<name>A0A7W3IUK4_9ACTN</name>
<dbReference type="EMBL" id="JACGWT010000005">
    <property type="protein sequence ID" value="MBA8795400.1"/>
    <property type="molecule type" value="Genomic_DNA"/>
</dbReference>
<dbReference type="AlphaFoldDB" id="A0A7W3IUK4"/>
<evidence type="ECO:0000256" key="3">
    <source>
        <dbReference type="ARBA" id="ARBA00022448"/>
    </source>
</evidence>
<evidence type="ECO:0000313" key="9">
    <source>
        <dbReference type="EMBL" id="MBA8795400.1"/>
    </source>
</evidence>
<dbReference type="Proteomes" id="UP000523079">
    <property type="component" value="Unassembled WGS sequence"/>
</dbReference>
<dbReference type="Pfam" id="PF03547">
    <property type="entry name" value="Mem_trans"/>
    <property type="match status" value="1"/>
</dbReference>
<feature type="transmembrane region" description="Helical" evidence="8">
    <location>
        <begin position="233"/>
        <end position="256"/>
    </location>
</feature>
<keyword evidence="4" id="KW-1003">Cell membrane</keyword>
<keyword evidence="6 8" id="KW-1133">Transmembrane helix</keyword>
<feature type="transmembrane region" description="Helical" evidence="8">
    <location>
        <begin position="198"/>
        <end position="221"/>
    </location>
</feature>
<dbReference type="InterPro" id="IPR004776">
    <property type="entry name" value="Mem_transp_PIN-like"/>
</dbReference>
<evidence type="ECO:0000256" key="2">
    <source>
        <dbReference type="ARBA" id="ARBA00010145"/>
    </source>
</evidence>
<accession>A0A7W3IUK4</accession>
<protein>
    <recommendedName>
        <fullName evidence="11">AEC family transporter</fullName>
    </recommendedName>
</protein>
<organism evidence="9 10">
    <name type="scientific">Microlunatus kandeliicorticis</name>
    <dbReference type="NCBI Taxonomy" id="1759536"/>
    <lineage>
        <taxon>Bacteria</taxon>
        <taxon>Bacillati</taxon>
        <taxon>Actinomycetota</taxon>
        <taxon>Actinomycetes</taxon>
        <taxon>Propionibacteriales</taxon>
        <taxon>Propionibacteriaceae</taxon>
        <taxon>Microlunatus</taxon>
    </lineage>
</organism>
<feature type="transmembrane region" description="Helical" evidence="8">
    <location>
        <begin position="94"/>
        <end position="117"/>
    </location>
</feature>
<evidence type="ECO:0008006" key="11">
    <source>
        <dbReference type="Google" id="ProtNLM"/>
    </source>
</evidence>
<evidence type="ECO:0000256" key="6">
    <source>
        <dbReference type="ARBA" id="ARBA00022989"/>
    </source>
</evidence>
<dbReference type="GO" id="GO:0055085">
    <property type="term" value="P:transmembrane transport"/>
    <property type="evidence" value="ECO:0007669"/>
    <property type="project" value="InterPro"/>
</dbReference>
<evidence type="ECO:0000256" key="5">
    <source>
        <dbReference type="ARBA" id="ARBA00022692"/>
    </source>
</evidence>
<feature type="transmembrane region" description="Helical" evidence="8">
    <location>
        <begin position="34"/>
        <end position="54"/>
    </location>
</feature>
<feature type="transmembrane region" description="Helical" evidence="8">
    <location>
        <begin position="262"/>
        <end position="283"/>
    </location>
</feature>
<dbReference type="GO" id="GO:0005886">
    <property type="term" value="C:plasma membrane"/>
    <property type="evidence" value="ECO:0007669"/>
    <property type="project" value="UniProtKB-SubCell"/>
</dbReference>
<feature type="transmembrane region" description="Helical" evidence="8">
    <location>
        <begin position="6"/>
        <end position="27"/>
    </location>
</feature>
<evidence type="ECO:0000313" key="10">
    <source>
        <dbReference type="Proteomes" id="UP000523079"/>
    </source>
</evidence>
<feature type="transmembrane region" description="Helical" evidence="8">
    <location>
        <begin position="60"/>
        <end position="82"/>
    </location>
</feature>
<evidence type="ECO:0000256" key="8">
    <source>
        <dbReference type="SAM" id="Phobius"/>
    </source>
</evidence>
<dbReference type="RefSeq" id="WP_182561027.1">
    <property type="nucleotide sequence ID" value="NZ_JACGWT010000005.1"/>
</dbReference>
<comment type="subcellular location">
    <subcellularLocation>
        <location evidence="1">Cell membrane</location>
        <topology evidence="1">Multi-pass membrane protein</topology>
    </subcellularLocation>
</comment>
<keyword evidence="3" id="KW-0813">Transport</keyword>
<comment type="similarity">
    <text evidence="2">Belongs to the auxin efflux carrier (TC 2.A.69) family.</text>
</comment>
<dbReference type="Gene3D" id="1.20.1530.20">
    <property type="match status" value="1"/>
</dbReference>
<keyword evidence="7 8" id="KW-0472">Membrane</keyword>
<evidence type="ECO:0000256" key="1">
    <source>
        <dbReference type="ARBA" id="ARBA00004651"/>
    </source>
</evidence>
<feature type="transmembrane region" description="Helical" evidence="8">
    <location>
        <begin position="174"/>
        <end position="192"/>
    </location>
</feature>
<keyword evidence="5 8" id="KW-0812">Transmembrane</keyword>
<evidence type="ECO:0000256" key="7">
    <source>
        <dbReference type="ARBA" id="ARBA00023136"/>
    </source>
</evidence>
<comment type="caution">
    <text evidence="9">The sequence shown here is derived from an EMBL/GenBank/DDBJ whole genome shotgun (WGS) entry which is preliminary data.</text>
</comment>
<dbReference type="PANTHER" id="PTHR36838">
    <property type="entry name" value="AUXIN EFFLUX CARRIER FAMILY PROTEIN"/>
    <property type="match status" value="1"/>
</dbReference>
<proteinExistence type="inferred from homology"/>